<name>A0ABQ2ZZJ5_9ACTN</name>
<reference evidence="3" key="1">
    <citation type="journal article" date="2019" name="Int. J. Syst. Evol. Microbiol.">
        <title>The Global Catalogue of Microorganisms (GCM) 10K type strain sequencing project: providing services to taxonomists for standard genome sequencing and annotation.</title>
        <authorList>
            <consortium name="The Broad Institute Genomics Platform"/>
            <consortium name="The Broad Institute Genome Sequencing Center for Infectious Disease"/>
            <person name="Wu L."/>
            <person name="Ma J."/>
        </authorList>
    </citation>
    <scope>NUCLEOTIDE SEQUENCE [LARGE SCALE GENOMIC DNA]</scope>
    <source>
        <strain evidence="3">JCM 4594</strain>
    </source>
</reference>
<dbReference type="EMBL" id="BMUU01000003">
    <property type="protein sequence ID" value="GGY29411.1"/>
    <property type="molecule type" value="Genomic_DNA"/>
</dbReference>
<keyword evidence="3" id="KW-1185">Reference proteome</keyword>
<protein>
    <submittedName>
        <fullName evidence="2">Uncharacterized protein</fullName>
    </submittedName>
</protein>
<accession>A0ABQ2ZZJ5</accession>
<gene>
    <name evidence="2" type="ORF">GCM10010326_24060</name>
</gene>
<dbReference type="Proteomes" id="UP000600946">
    <property type="component" value="Unassembled WGS sequence"/>
</dbReference>
<comment type="caution">
    <text evidence="2">The sequence shown here is derived from an EMBL/GenBank/DDBJ whole genome shotgun (WGS) entry which is preliminary data.</text>
</comment>
<organism evidence="2 3">
    <name type="scientific">Streptomyces xanthochromogenes</name>
    <dbReference type="NCBI Taxonomy" id="67384"/>
    <lineage>
        <taxon>Bacteria</taxon>
        <taxon>Bacillati</taxon>
        <taxon>Actinomycetota</taxon>
        <taxon>Actinomycetes</taxon>
        <taxon>Kitasatosporales</taxon>
        <taxon>Streptomycetaceae</taxon>
        <taxon>Streptomyces</taxon>
    </lineage>
</organism>
<evidence type="ECO:0000313" key="3">
    <source>
        <dbReference type="Proteomes" id="UP000600946"/>
    </source>
</evidence>
<evidence type="ECO:0000313" key="2">
    <source>
        <dbReference type="EMBL" id="GGY29411.1"/>
    </source>
</evidence>
<sequence length="173" mass="17254">MCVTAATAVTNATGCRLGQESGPSRIRDSRDVPAEPEPGSGAGAPVLDVPAVSGPWSASGPAPAGLVRVRAVDVLVLAVLSARVGVGSAVVTAALPAHAVSPGMRDPMQVHTVRAGAVRPALAHGLLGPEVSPEILPRFQGRRPRVPSCPKLARGRPAGRGALDAIAAVSPVG</sequence>
<feature type="region of interest" description="Disordered" evidence="1">
    <location>
        <begin position="15"/>
        <end position="48"/>
    </location>
</feature>
<proteinExistence type="predicted"/>
<evidence type="ECO:0000256" key="1">
    <source>
        <dbReference type="SAM" id="MobiDB-lite"/>
    </source>
</evidence>